<evidence type="ECO:0000313" key="8">
    <source>
        <dbReference type="EMBL" id="MBB4860292.1"/>
    </source>
</evidence>
<reference evidence="8 9" key="1">
    <citation type="submission" date="2020-08" db="EMBL/GenBank/DDBJ databases">
        <title>Functional genomics of gut bacteria from endangered species of beetles.</title>
        <authorList>
            <person name="Carlos-Shanley C."/>
        </authorList>
    </citation>
    <scope>NUCLEOTIDE SEQUENCE [LARGE SCALE GENOMIC DNA]</scope>
    <source>
        <strain evidence="8 9">S00245</strain>
    </source>
</reference>
<evidence type="ECO:0000256" key="4">
    <source>
        <dbReference type="ARBA" id="ARBA00022989"/>
    </source>
</evidence>
<organism evidence="8 9">
    <name type="scientific">Novosphingobium chloroacetimidivorans</name>
    <dbReference type="NCBI Taxonomy" id="1428314"/>
    <lineage>
        <taxon>Bacteria</taxon>
        <taxon>Pseudomonadati</taxon>
        <taxon>Pseudomonadota</taxon>
        <taxon>Alphaproteobacteria</taxon>
        <taxon>Sphingomonadales</taxon>
        <taxon>Sphingomonadaceae</taxon>
        <taxon>Novosphingobium</taxon>
    </lineage>
</organism>
<sequence length="391" mass="39380">MTGSRQSFAMLYILGVIANMCASFQAPLVLPLGQKFGVGPNVVGMIMSAQFIAYLLGGSAVGKLVARFGVRRASQVGLLIIALTSVANWGAPSLGVFVLSNIVQGLGMLITVVAGQIGAAAIATDESRSRLIATWATAPLIGLAFGLLLASQFADTAGWPTAFLALGGLAAALLLPSVVLPANPLAPAVMEGAGGGGLGDEIGAFRVSLAVGFAVTAINGSVSSWPTYLALVHDTTPGRIGSLSSLALLAGVVGSLAVGAALGRGWSATRLLGFIVPTALASALIVFGAITGLTIAIVGMVFWQVAAGAITGLLFAMLPTVLRNPDNLPAATGLLYQFAAVGTMLGAPIYLSLAGLQHASLMLTLVTFGAMIAVTLAVPRTRARVAAFSVQ</sequence>
<feature type="domain" description="Major facilitator superfamily (MFS) profile" evidence="7">
    <location>
        <begin position="7"/>
        <end position="382"/>
    </location>
</feature>
<dbReference type="RefSeq" id="WP_184248815.1">
    <property type="nucleotide sequence ID" value="NZ_JACHLR010000019.1"/>
</dbReference>
<evidence type="ECO:0000256" key="1">
    <source>
        <dbReference type="ARBA" id="ARBA00004651"/>
    </source>
</evidence>
<gene>
    <name evidence="8" type="ORF">HNO88_003635</name>
</gene>
<feature type="transmembrane region" description="Helical" evidence="6">
    <location>
        <begin position="203"/>
        <end position="222"/>
    </location>
</feature>
<feature type="transmembrane region" description="Helical" evidence="6">
    <location>
        <begin position="105"/>
        <end position="124"/>
    </location>
</feature>
<feature type="transmembrane region" description="Helical" evidence="6">
    <location>
        <begin position="242"/>
        <end position="262"/>
    </location>
</feature>
<name>A0A7W7KCG4_9SPHN</name>
<dbReference type="InterPro" id="IPR036259">
    <property type="entry name" value="MFS_trans_sf"/>
</dbReference>
<evidence type="ECO:0000256" key="3">
    <source>
        <dbReference type="ARBA" id="ARBA00022692"/>
    </source>
</evidence>
<dbReference type="Pfam" id="PF07690">
    <property type="entry name" value="MFS_1"/>
    <property type="match status" value="1"/>
</dbReference>
<proteinExistence type="predicted"/>
<protein>
    <submittedName>
        <fullName evidence="8">MFS family permease</fullName>
    </submittedName>
</protein>
<keyword evidence="9" id="KW-1185">Reference proteome</keyword>
<dbReference type="Gene3D" id="1.20.1250.20">
    <property type="entry name" value="MFS general substrate transporter like domains"/>
    <property type="match status" value="1"/>
</dbReference>
<dbReference type="InterPro" id="IPR050189">
    <property type="entry name" value="MFS_Efflux_Transporters"/>
</dbReference>
<keyword evidence="4 6" id="KW-1133">Transmembrane helix</keyword>
<dbReference type="PROSITE" id="PS50850">
    <property type="entry name" value="MFS"/>
    <property type="match status" value="1"/>
</dbReference>
<evidence type="ECO:0000313" key="9">
    <source>
        <dbReference type="Proteomes" id="UP000555448"/>
    </source>
</evidence>
<comment type="caution">
    <text evidence="8">The sequence shown here is derived from an EMBL/GenBank/DDBJ whole genome shotgun (WGS) entry which is preliminary data.</text>
</comment>
<evidence type="ECO:0000256" key="2">
    <source>
        <dbReference type="ARBA" id="ARBA00022475"/>
    </source>
</evidence>
<comment type="subcellular location">
    <subcellularLocation>
        <location evidence="1">Cell membrane</location>
        <topology evidence="1">Multi-pass membrane protein</topology>
    </subcellularLocation>
</comment>
<feature type="transmembrane region" description="Helical" evidence="6">
    <location>
        <begin position="334"/>
        <end position="353"/>
    </location>
</feature>
<feature type="transmembrane region" description="Helical" evidence="6">
    <location>
        <begin position="9"/>
        <end position="30"/>
    </location>
</feature>
<dbReference type="GO" id="GO:0022857">
    <property type="term" value="F:transmembrane transporter activity"/>
    <property type="evidence" value="ECO:0007669"/>
    <property type="project" value="InterPro"/>
</dbReference>
<dbReference type="PANTHER" id="PTHR43124:SF3">
    <property type="entry name" value="CHLORAMPHENICOL EFFLUX PUMP RV0191"/>
    <property type="match status" value="1"/>
</dbReference>
<dbReference type="InterPro" id="IPR011701">
    <property type="entry name" value="MFS"/>
</dbReference>
<keyword evidence="3 6" id="KW-0812">Transmembrane</keyword>
<feature type="transmembrane region" description="Helical" evidence="6">
    <location>
        <begin position="162"/>
        <end position="182"/>
    </location>
</feature>
<feature type="transmembrane region" description="Helical" evidence="6">
    <location>
        <begin position="131"/>
        <end position="150"/>
    </location>
</feature>
<keyword evidence="5 6" id="KW-0472">Membrane</keyword>
<dbReference type="AlphaFoldDB" id="A0A7W7KCG4"/>
<evidence type="ECO:0000256" key="6">
    <source>
        <dbReference type="SAM" id="Phobius"/>
    </source>
</evidence>
<feature type="transmembrane region" description="Helical" evidence="6">
    <location>
        <begin position="359"/>
        <end position="378"/>
    </location>
</feature>
<dbReference type="PANTHER" id="PTHR43124">
    <property type="entry name" value="PURINE EFFLUX PUMP PBUE"/>
    <property type="match status" value="1"/>
</dbReference>
<evidence type="ECO:0000256" key="5">
    <source>
        <dbReference type="ARBA" id="ARBA00023136"/>
    </source>
</evidence>
<dbReference type="Proteomes" id="UP000555448">
    <property type="component" value="Unassembled WGS sequence"/>
</dbReference>
<accession>A0A7W7KCG4</accession>
<dbReference type="GO" id="GO:0005886">
    <property type="term" value="C:plasma membrane"/>
    <property type="evidence" value="ECO:0007669"/>
    <property type="project" value="UniProtKB-SubCell"/>
</dbReference>
<feature type="transmembrane region" description="Helical" evidence="6">
    <location>
        <begin position="42"/>
        <end position="66"/>
    </location>
</feature>
<feature type="transmembrane region" description="Helical" evidence="6">
    <location>
        <begin position="274"/>
        <end position="295"/>
    </location>
</feature>
<dbReference type="SUPFAM" id="SSF103473">
    <property type="entry name" value="MFS general substrate transporter"/>
    <property type="match status" value="1"/>
</dbReference>
<keyword evidence="2" id="KW-1003">Cell membrane</keyword>
<dbReference type="EMBL" id="JACHLR010000019">
    <property type="protein sequence ID" value="MBB4860292.1"/>
    <property type="molecule type" value="Genomic_DNA"/>
</dbReference>
<feature type="transmembrane region" description="Helical" evidence="6">
    <location>
        <begin position="301"/>
        <end position="322"/>
    </location>
</feature>
<feature type="transmembrane region" description="Helical" evidence="6">
    <location>
        <begin position="78"/>
        <end position="99"/>
    </location>
</feature>
<evidence type="ECO:0000259" key="7">
    <source>
        <dbReference type="PROSITE" id="PS50850"/>
    </source>
</evidence>
<dbReference type="InterPro" id="IPR020846">
    <property type="entry name" value="MFS_dom"/>
</dbReference>